<dbReference type="InterPro" id="IPR053185">
    <property type="entry name" value="SET_domain_protein"/>
</dbReference>
<keyword evidence="4" id="KW-1185">Reference proteome</keyword>
<dbReference type="InterPro" id="IPR046341">
    <property type="entry name" value="SET_dom_sf"/>
</dbReference>
<reference evidence="3 4" key="1">
    <citation type="submission" date="2016-07" db="EMBL/GenBank/DDBJ databases">
        <title>Pervasive Adenine N6-methylation of Active Genes in Fungi.</title>
        <authorList>
            <consortium name="DOE Joint Genome Institute"/>
            <person name="Mondo S.J."/>
            <person name="Dannebaum R.O."/>
            <person name="Kuo R.C."/>
            <person name="Labutti K."/>
            <person name="Haridas S."/>
            <person name="Kuo A."/>
            <person name="Salamov A."/>
            <person name="Ahrendt S.R."/>
            <person name="Lipzen A."/>
            <person name="Sullivan W."/>
            <person name="Andreopoulos W.B."/>
            <person name="Clum A."/>
            <person name="Lindquist E."/>
            <person name="Daum C."/>
            <person name="Ramamoorthy G.K."/>
            <person name="Gryganskyi A."/>
            <person name="Culley D."/>
            <person name="Magnuson J.K."/>
            <person name="James T.Y."/>
            <person name="O'Malley M.A."/>
            <person name="Stajich J.E."/>
            <person name="Spatafora J.W."/>
            <person name="Visel A."/>
            <person name="Grigoriev I.V."/>
        </authorList>
    </citation>
    <scope>NUCLEOTIDE SEQUENCE [LARGE SCALE GENOMIC DNA]</scope>
    <source>
        <strain evidence="3 4">CBS 115471</strain>
    </source>
</reference>
<name>A0A1Y1Z4E7_9PLEO</name>
<dbReference type="PANTHER" id="PTHR47332:SF2">
    <property type="entry name" value="SET-6"/>
    <property type="match status" value="1"/>
</dbReference>
<dbReference type="OrthoDB" id="265717at2759"/>
<dbReference type="PANTHER" id="PTHR47332">
    <property type="entry name" value="SET DOMAIN-CONTAINING PROTEIN 5"/>
    <property type="match status" value="1"/>
</dbReference>
<dbReference type="SUPFAM" id="SSF82199">
    <property type="entry name" value="SET domain"/>
    <property type="match status" value="1"/>
</dbReference>
<dbReference type="InterPro" id="IPR001214">
    <property type="entry name" value="SET_dom"/>
</dbReference>
<evidence type="ECO:0000313" key="3">
    <source>
        <dbReference type="EMBL" id="ORY05148.1"/>
    </source>
</evidence>
<evidence type="ECO:0000256" key="1">
    <source>
        <dbReference type="SAM" id="MobiDB-lite"/>
    </source>
</evidence>
<dbReference type="STRING" id="1231657.A0A1Y1Z4E7"/>
<dbReference type="PROSITE" id="PS50280">
    <property type="entry name" value="SET"/>
    <property type="match status" value="1"/>
</dbReference>
<dbReference type="CDD" id="cd20071">
    <property type="entry name" value="SET_SMYD"/>
    <property type="match status" value="1"/>
</dbReference>
<gene>
    <name evidence="3" type="ORF">BCR34DRAFT_590967</name>
</gene>
<evidence type="ECO:0000313" key="4">
    <source>
        <dbReference type="Proteomes" id="UP000193144"/>
    </source>
</evidence>
<organism evidence="3 4">
    <name type="scientific">Clohesyomyces aquaticus</name>
    <dbReference type="NCBI Taxonomy" id="1231657"/>
    <lineage>
        <taxon>Eukaryota</taxon>
        <taxon>Fungi</taxon>
        <taxon>Dikarya</taxon>
        <taxon>Ascomycota</taxon>
        <taxon>Pezizomycotina</taxon>
        <taxon>Dothideomycetes</taxon>
        <taxon>Pleosporomycetidae</taxon>
        <taxon>Pleosporales</taxon>
        <taxon>Lindgomycetaceae</taxon>
        <taxon>Clohesyomyces</taxon>
    </lineage>
</organism>
<feature type="domain" description="SET" evidence="2">
    <location>
        <begin position="44"/>
        <end position="241"/>
    </location>
</feature>
<accession>A0A1Y1Z4E7</accession>
<sequence>MAQPDDGNESSTSVDTIVMTPRSKHSGSTIHPDEIRSERQTHLDPFEIRVVHRNGEAYPLRRLYATKTIPAGTRLLAEKPLIMVTKANYHFQGIADAFVQLSEDDQKQYLRMELIRYPEYAAMEHDIDSKIELYESLVGKEPESEQEALDLTYLEDSLSEAIRSWRVNIRFHSNSTELIPDENDPDITPNTPAAAVFPVASCIQQSCIPNLCVTFNKNIERMTIQATHHVAQGEEFTVSSRYRNWYEPLNSRIRHLQAAGNQCRCPACDPSHPDFLTQEKHRANAKSKAELVERIVGRLMRRDGHPPLRTSVAVTESNILDLLNSLVRAGCRDSEIARWRKCLAQEVLPFLGKWTAAVAQAKLTVKAAERCWGEDHPELEQLREMQRRAEKKMNEELEKLEMNGRG</sequence>
<dbReference type="Gene3D" id="2.170.270.10">
    <property type="entry name" value="SET domain"/>
    <property type="match status" value="1"/>
</dbReference>
<dbReference type="Proteomes" id="UP000193144">
    <property type="component" value="Unassembled WGS sequence"/>
</dbReference>
<feature type="region of interest" description="Disordered" evidence="1">
    <location>
        <begin position="1"/>
        <end position="31"/>
    </location>
</feature>
<proteinExistence type="predicted"/>
<dbReference type="Pfam" id="PF00856">
    <property type="entry name" value="SET"/>
    <property type="match status" value="1"/>
</dbReference>
<dbReference type="AlphaFoldDB" id="A0A1Y1Z4E7"/>
<dbReference type="EMBL" id="MCFA01000128">
    <property type="protein sequence ID" value="ORY05148.1"/>
    <property type="molecule type" value="Genomic_DNA"/>
</dbReference>
<comment type="caution">
    <text evidence="3">The sequence shown here is derived from an EMBL/GenBank/DDBJ whole genome shotgun (WGS) entry which is preliminary data.</text>
</comment>
<protein>
    <recommendedName>
        <fullName evidence="2">SET domain-containing protein</fullName>
    </recommendedName>
</protein>
<evidence type="ECO:0000259" key="2">
    <source>
        <dbReference type="PROSITE" id="PS50280"/>
    </source>
</evidence>